<accession>A0ABM9AX55</accession>
<evidence type="ECO:0000256" key="1">
    <source>
        <dbReference type="SAM" id="Phobius"/>
    </source>
</evidence>
<dbReference type="Proteomes" id="UP000837803">
    <property type="component" value="Unassembled WGS sequence"/>
</dbReference>
<keyword evidence="2" id="KW-0732">Signal</keyword>
<feature type="transmembrane region" description="Helical" evidence="1">
    <location>
        <begin position="97"/>
        <end position="114"/>
    </location>
</feature>
<sequence>MFKQITFLVLAAIVLASSSCATIVSKSSYPIMINSTPASARITITDKRGNQVFQGATPALVDLSASSGFFSKAFYQVSFELPGYDRRLVPINYKLDGWYFGNIVFGGLLGMLIIDPATGAMFKLDTEFVNETLTQSVTTAADQTLRVYSLDEIPAAWTTHLVEIAE</sequence>
<evidence type="ECO:0000313" key="4">
    <source>
        <dbReference type="Proteomes" id="UP000837803"/>
    </source>
</evidence>
<evidence type="ECO:0008006" key="5">
    <source>
        <dbReference type="Google" id="ProtNLM"/>
    </source>
</evidence>
<feature type="chain" id="PRO_5046844158" description="PEGA domain-containing protein" evidence="2">
    <location>
        <begin position="22"/>
        <end position="166"/>
    </location>
</feature>
<reference evidence="3" key="1">
    <citation type="submission" date="2021-12" db="EMBL/GenBank/DDBJ databases">
        <authorList>
            <person name="Rodrigo-Torres L."/>
            <person name="Arahal R. D."/>
            <person name="Lucena T."/>
        </authorList>
    </citation>
    <scope>NUCLEOTIDE SEQUENCE</scope>
    <source>
        <strain evidence="3">CECT 8419</strain>
    </source>
</reference>
<evidence type="ECO:0000313" key="3">
    <source>
        <dbReference type="EMBL" id="CAH0998784.1"/>
    </source>
</evidence>
<keyword evidence="1" id="KW-0472">Membrane</keyword>
<keyword evidence="1" id="KW-1133">Transmembrane helix</keyword>
<dbReference type="RefSeq" id="WP_238749028.1">
    <property type="nucleotide sequence ID" value="NZ_CAKLPZ010000001.1"/>
</dbReference>
<evidence type="ECO:0000256" key="2">
    <source>
        <dbReference type="SAM" id="SignalP"/>
    </source>
</evidence>
<feature type="signal peptide" evidence="2">
    <location>
        <begin position="1"/>
        <end position="21"/>
    </location>
</feature>
<dbReference type="EMBL" id="CAKLPZ010000001">
    <property type="protein sequence ID" value="CAH0998784.1"/>
    <property type="molecule type" value="Genomic_DNA"/>
</dbReference>
<gene>
    <name evidence="3" type="ORF">LEM8419_00122</name>
</gene>
<proteinExistence type="predicted"/>
<keyword evidence="1" id="KW-0812">Transmembrane</keyword>
<comment type="caution">
    <text evidence="3">The sequence shown here is derived from an EMBL/GenBank/DDBJ whole genome shotgun (WGS) entry which is preliminary data.</text>
</comment>
<dbReference type="PROSITE" id="PS51257">
    <property type="entry name" value="PROKAR_LIPOPROTEIN"/>
    <property type="match status" value="1"/>
</dbReference>
<protein>
    <recommendedName>
        <fullName evidence="5">PEGA domain-containing protein</fullName>
    </recommendedName>
</protein>
<organism evidence="3 4">
    <name type="scientific">Neolewinella maritima</name>
    <dbReference type="NCBI Taxonomy" id="1383882"/>
    <lineage>
        <taxon>Bacteria</taxon>
        <taxon>Pseudomonadati</taxon>
        <taxon>Bacteroidota</taxon>
        <taxon>Saprospiria</taxon>
        <taxon>Saprospirales</taxon>
        <taxon>Lewinellaceae</taxon>
        <taxon>Neolewinella</taxon>
    </lineage>
</organism>
<keyword evidence="4" id="KW-1185">Reference proteome</keyword>
<name>A0ABM9AX55_9BACT</name>